<dbReference type="InterPro" id="IPR033413">
    <property type="entry name" value="DUF5117"/>
</dbReference>
<accession>A0A444VHY7</accession>
<name>A0A444VHY7_9FLAO</name>
<dbReference type="SUPFAM" id="SSF55486">
    <property type="entry name" value="Metalloproteases ('zincins'), catalytic domain"/>
    <property type="match status" value="1"/>
</dbReference>
<feature type="domain" description="DUF5117" evidence="2">
    <location>
        <begin position="73"/>
        <end position="203"/>
    </location>
</feature>
<dbReference type="AlphaFoldDB" id="A0A444VHY7"/>
<dbReference type="InterPro" id="IPR034032">
    <property type="entry name" value="Zn_MMP-like_bac"/>
</dbReference>
<reference evidence="3 4" key="1">
    <citation type="submission" date="2014-04" db="EMBL/GenBank/DDBJ databases">
        <title>Whole genome of Muricauda olearia.</title>
        <authorList>
            <person name="Zhang X.-H."/>
            <person name="Tang K."/>
        </authorList>
    </citation>
    <scope>NUCLEOTIDE SEQUENCE [LARGE SCALE GENOMIC DNA]</scope>
    <source>
        <strain evidence="3 4">Th120</strain>
    </source>
</reference>
<dbReference type="PANTHER" id="PTHR38478">
    <property type="entry name" value="PEPTIDASE M1A AND M12B"/>
    <property type="match status" value="1"/>
</dbReference>
<evidence type="ECO:0000313" key="3">
    <source>
        <dbReference type="EMBL" id="RYC50369.1"/>
    </source>
</evidence>
<comment type="caution">
    <text evidence="3">The sequence shown here is derived from an EMBL/GenBank/DDBJ whole genome shotgun (WGS) entry which is preliminary data.</text>
</comment>
<keyword evidence="4" id="KW-1185">Reference proteome</keyword>
<dbReference type="PANTHER" id="PTHR38478:SF1">
    <property type="entry name" value="ZINC DEPENDENT METALLOPROTEASE DOMAIN LIPOPROTEIN"/>
    <property type="match status" value="1"/>
</dbReference>
<evidence type="ECO:0000259" key="2">
    <source>
        <dbReference type="Pfam" id="PF17148"/>
    </source>
</evidence>
<organism evidence="3 4">
    <name type="scientific">Flagellimonas olearia</name>
    <dbReference type="NCBI Taxonomy" id="552546"/>
    <lineage>
        <taxon>Bacteria</taxon>
        <taxon>Pseudomonadati</taxon>
        <taxon>Bacteroidota</taxon>
        <taxon>Flavobacteriia</taxon>
        <taxon>Flavobacteriales</taxon>
        <taxon>Flavobacteriaceae</taxon>
        <taxon>Flagellimonas</taxon>
    </lineage>
</organism>
<proteinExistence type="predicted"/>
<evidence type="ECO:0008006" key="5">
    <source>
        <dbReference type="Google" id="ProtNLM"/>
    </source>
</evidence>
<evidence type="ECO:0000259" key="1">
    <source>
        <dbReference type="Pfam" id="PF16313"/>
    </source>
</evidence>
<dbReference type="Pfam" id="PF16313">
    <property type="entry name" value="DUF4953"/>
    <property type="match status" value="1"/>
</dbReference>
<protein>
    <recommendedName>
        <fullName evidence="5">DUF5117 domain-containing protein</fullName>
    </recommendedName>
</protein>
<dbReference type="EMBL" id="JJMP01000010">
    <property type="protein sequence ID" value="RYC50369.1"/>
    <property type="molecule type" value="Genomic_DNA"/>
</dbReference>
<dbReference type="Pfam" id="PF17148">
    <property type="entry name" value="DUF5117"/>
    <property type="match status" value="1"/>
</dbReference>
<dbReference type="InterPro" id="IPR032534">
    <property type="entry name" value="EcxA_zinc-bd"/>
</dbReference>
<dbReference type="Proteomes" id="UP000290261">
    <property type="component" value="Unassembled WGS sequence"/>
</dbReference>
<dbReference type="RefSeq" id="WP_165357473.1">
    <property type="nucleotide sequence ID" value="NZ_ML142914.1"/>
</dbReference>
<gene>
    <name evidence="3" type="ORF">DN53_05445</name>
</gene>
<sequence>MGQTDSKFRGHLEGGRFIMTLNERVFEQPMLFVRHGLQGGQYQVQWSKVGGHLVLEAPPVNSLAGVEIPQGVNGTSPILGRFPILPSGQDSSFVQVDLTDFILQAPISWQRNLPKSVDRKRSYIEGVCNLENEVVIGTKSTVIQKGKDISSDVDFSFYVLPKPIRPRLFDHRMGFFSEDILDVLNHRPKPAVASIMRWHLEKKNKDLKLSEPLRSIVFYLDPSTPEKWKPYIRAGIMEWQPAFESAGFKNALEVREFGPKDSLFPENAMARSVIRWEAEDSVRKERHSSSTVSKIIDFRTGEILKADIIIGSIEDLSDRYFVRCSPMDPRAQVYPFPDDLMGELIQYVTAHEAGHAFGMKDANYGEYAYPFEKMRDSHWLKEMGHTPSIMGYARHNYVVQPEDRIPPSLLIQKVGPMDHYQIQWGYQEIQDVEMPKDELPTLEALVLQQDSVPWYRYNLNQYEKIGPATANNVMDNDNPIESTRLGLKNLERVMEILDRMYRKESLDRSILKNSYYDALELWYAEMQHVLSLIGGYSIQYKSIGQQGAIYRPIDRTDQEEALYFFMQQAITPPDWLANPNFLVDLRFSTHPDELLGYQQKLVQKLFDPHRLKRLEWMEEALGYEGIIEQFLMKFQSTLFRLTDTRDRRSLALQKEFITLMVKVAQEEMEQSTTLANFGYSEMTKGLFMKALISLQSDLKLALDSDIDDNDIGHLKLCLRELKKVTIVK</sequence>
<dbReference type="CDD" id="cd04276">
    <property type="entry name" value="ZnMc_MMP_like_2"/>
    <property type="match status" value="1"/>
</dbReference>
<feature type="domain" description="EcxA zinc-binding" evidence="1">
    <location>
        <begin position="335"/>
        <end position="639"/>
    </location>
</feature>
<evidence type="ECO:0000313" key="4">
    <source>
        <dbReference type="Proteomes" id="UP000290261"/>
    </source>
</evidence>